<dbReference type="Gene3D" id="2.130.10.10">
    <property type="entry name" value="YVTN repeat-like/Quinoprotein amine dehydrogenase"/>
    <property type="match status" value="1"/>
</dbReference>
<comment type="similarity">
    <text evidence="1">Belongs to the WD repeat CDC20/Fizzy family.</text>
</comment>
<dbReference type="InterPro" id="IPR001680">
    <property type="entry name" value="WD40_rpt"/>
</dbReference>
<feature type="domain" description="CDC20/Fizzy WD40" evidence="7">
    <location>
        <begin position="448"/>
        <end position="749"/>
    </location>
</feature>
<name>L8WVP6_THACA</name>
<dbReference type="InterPro" id="IPR015943">
    <property type="entry name" value="WD40/YVTN_repeat-like_dom_sf"/>
</dbReference>
<protein>
    <submittedName>
        <fullName evidence="8">APC/C activator protein CDC20 (Cell division control protein 20)</fullName>
    </submittedName>
</protein>
<feature type="region of interest" description="Disordered" evidence="6">
    <location>
        <begin position="87"/>
        <end position="117"/>
    </location>
</feature>
<dbReference type="GO" id="GO:1990757">
    <property type="term" value="F:ubiquitin ligase activator activity"/>
    <property type="evidence" value="ECO:0007669"/>
    <property type="project" value="TreeGrafter"/>
</dbReference>
<dbReference type="InterPro" id="IPR019775">
    <property type="entry name" value="WD40_repeat_CS"/>
</dbReference>
<keyword evidence="9" id="KW-1185">Reference proteome</keyword>
<evidence type="ECO:0000313" key="9">
    <source>
        <dbReference type="Proteomes" id="UP000011668"/>
    </source>
</evidence>
<evidence type="ECO:0000256" key="6">
    <source>
        <dbReference type="SAM" id="MobiDB-lite"/>
    </source>
</evidence>
<dbReference type="STRING" id="983506.L8WVP6"/>
<dbReference type="SMART" id="SM00320">
    <property type="entry name" value="WD40"/>
    <property type="match status" value="6"/>
</dbReference>
<feature type="compositionally biased region" description="Basic and acidic residues" evidence="6">
    <location>
        <begin position="294"/>
        <end position="308"/>
    </location>
</feature>
<accession>L8WVP6</accession>
<dbReference type="PROSITE" id="PS00678">
    <property type="entry name" value="WD_REPEATS_1"/>
    <property type="match status" value="1"/>
</dbReference>
<dbReference type="PROSITE" id="PS50082">
    <property type="entry name" value="WD_REPEATS_2"/>
    <property type="match status" value="1"/>
</dbReference>
<feature type="compositionally biased region" description="Low complexity" evidence="6">
    <location>
        <begin position="153"/>
        <end position="169"/>
    </location>
</feature>
<keyword evidence="3" id="KW-0677">Repeat</keyword>
<evidence type="ECO:0000256" key="1">
    <source>
        <dbReference type="ARBA" id="ARBA00006445"/>
    </source>
</evidence>
<dbReference type="InterPro" id="IPR036322">
    <property type="entry name" value="WD40_repeat_dom_sf"/>
</dbReference>
<dbReference type="PANTHER" id="PTHR19918">
    <property type="entry name" value="CELL DIVISION CYCLE 20 CDC20 FIZZY -RELATED"/>
    <property type="match status" value="1"/>
</dbReference>
<evidence type="ECO:0000259" key="7">
    <source>
        <dbReference type="Pfam" id="PF24807"/>
    </source>
</evidence>
<dbReference type="Proteomes" id="UP000011668">
    <property type="component" value="Unassembled WGS sequence"/>
</dbReference>
<feature type="region of interest" description="Disordered" evidence="6">
    <location>
        <begin position="134"/>
        <end position="180"/>
    </location>
</feature>
<dbReference type="InterPro" id="IPR033010">
    <property type="entry name" value="Cdc20/Fizzy"/>
</dbReference>
<dbReference type="GO" id="GO:0031145">
    <property type="term" value="P:anaphase-promoting complex-dependent catabolic process"/>
    <property type="evidence" value="ECO:0007669"/>
    <property type="project" value="TreeGrafter"/>
</dbReference>
<comment type="caution">
    <text evidence="8">The sequence shown here is derived from an EMBL/GenBank/DDBJ whole genome shotgun (WGS) entry which is preliminary data.</text>
</comment>
<feature type="compositionally biased region" description="Polar residues" evidence="6">
    <location>
        <begin position="309"/>
        <end position="319"/>
    </location>
</feature>
<dbReference type="AlphaFoldDB" id="L8WVP6"/>
<dbReference type="GO" id="GO:0051301">
    <property type="term" value="P:cell division"/>
    <property type="evidence" value="ECO:0007669"/>
    <property type="project" value="UniProtKB-KW"/>
</dbReference>
<feature type="region of interest" description="Disordered" evidence="6">
    <location>
        <begin position="355"/>
        <end position="398"/>
    </location>
</feature>
<reference evidence="8 9" key="1">
    <citation type="journal article" date="2013" name="Nat. Commun.">
        <title>The evolution and pathogenic mechanisms of the rice sheath blight pathogen.</title>
        <authorList>
            <person name="Zheng A."/>
            <person name="Lin R."/>
            <person name="Xu L."/>
            <person name="Qin P."/>
            <person name="Tang C."/>
            <person name="Ai P."/>
            <person name="Zhang D."/>
            <person name="Liu Y."/>
            <person name="Sun Z."/>
            <person name="Feng H."/>
            <person name="Wang Y."/>
            <person name="Chen Y."/>
            <person name="Liang X."/>
            <person name="Fu R."/>
            <person name="Li Q."/>
            <person name="Zhang J."/>
            <person name="Yu X."/>
            <person name="Xie Z."/>
            <person name="Ding L."/>
            <person name="Guan P."/>
            <person name="Tang J."/>
            <person name="Liang Y."/>
            <person name="Wang S."/>
            <person name="Deng Q."/>
            <person name="Li S."/>
            <person name="Zhu J."/>
            <person name="Wang L."/>
            <person name="Liu H."/>
            <person name="Li P."/>
        </authorList>
    </citation>
    <scope>NUCLEOTIDE SEQUENCE [LARGE SCALE GENOMIC DNA]</scope>
    <source>
        <strain evidence="9">AG-1 IA</strain>
    </source>
</reference>
<feature type="compositionally biased region" description="Low complexity" evidence="6">
    <location>
        <begin position="261"/>
        <end position="276"/>
    </location>
</feature>
<keyword evidence="8" id="KW-0132">Cell division</keyword>
<dbReference type="OrthoDB" id="10263272at2759"/>
<evidence type="ECO:0000313" key="8">
    <source>
        <dbReference type="EMBL" id="ELU42070.1"/>
    </source>
</evidence>
<evidence type="ECO:0000256" key="2">
    <source>
        <dbReference type="ARBA" id="ARBA00022574"/>
    </source>
</evidence>
<dbReference type="Pfam" id="PF24807">
    <property type="entry name" value="WD40_CDC20-Fz"/>
    <property type="match status" value="1"/>
</dbReference>
<evidence type="ECO:0000256" key="5">
    <source>
        <dbReference type="PROSITE-ProRule" id="PRU00221"/>
    </source>
</evidence>
<dbReference type="SUPFAM" id="SSF50978">
    <property type="entry name" value="WD40 repeat-like"/>
    <property type="match status" value="1"/>
</dbReference>
<dbReference type="PROSITE" id="PS50294">
    <property type="entry name" value="WD_REPEATS_REGION"/>
    <property type="match status" value="1"/>
</dbReference>
<keyword evidence="2 5" id="KW-0853">WD repeat</keyword>
<dbReference type="EMBL" id="AFRT01000936">
    <property type="protein sequence ID" value="ELU42070.1"/>
    <property type="molecule type" value="Genomic_DNA"/>
</dbReference>
<dbReference type="PANTHER" id="PTHR19918:SF1">
    <property type="entry name" value="FIZZY-RELATED PROTEIN HOMOLOG"/>
    <property type="match status" value="1"/>
</dbReference>
<gene>
    <name evidence="8" type="ORF">AG1IA_03893</name>
</gene>
<dbReference type="GO" id="GO:0010997">
    <property type="term" value="F:anaphase-promoting complex binding"/>
    <property type="evidence" value="ECO:0007669"/>
    <property type="project" value="InterPro"/>
</dbReference>
<organism evidence="8 9">
    <name type="scientific">Thanatephorus cucumeris (strain AG1-IA)</name>
    <name type="common">Rice sheath blight fungus</name>
    <name type="synonym">Rhizoctonia solani</name>
    <dbReference type="NCBI Taxonomy" id="983506"/>
    <lineage>
        <taxon>Eukaryota</taxon>
        <taxon>Fungi</taxon>
        <taxon>Dikarya</taxon>
        <taxon>Basidiomycota</taxon>
        <taxon>Agaricomycotina</taxon>
        <taxon>Agaricomycetes</taxon>
        <taxon>Cantharellales</taxon>
        <taxon>Ceratobasidiaceae</taxon>
        <taxon>Rhizoctonia</taxon>
        <taxon>Rhizoctonia solani AG-1</taxon>
    </lineage>
</organism>
<feature type="compositionally biased region" description="Basic and acidic residues" evidence="6">
    <location>
        <begin position="329"/>
        <end position="340"/>
    </location>
</feature>
<evidence type="ECO:0000256" key="3">
    <source>
        <dbReference type="ARBA" id="ARBA00022737"/>
    </source>
</evidence>
<sequence length="776" mass="83923">MVLWNRASWDIGGKSAVVFGHVCARVEQRHSTELLPSTTSERPLWVYRTHSLTRLDSAGLECWDIDSVLTRLVAMPPTNLFFSRIQSAPVPDDENDPFPPPPHTPIDGGSTPHIPSALHFGHVRTQSNLSSTAYTDIPEHTDNESESSMTSISTPPSALANPNSNASPAKLEPPNTLDSDEENEIDVALGPSASTCFPTNALRPSLSAPSIGIQSVHSASPVRSASGPSFGHGFTFGGRLAMGSVKGKGRVLDSFDMLDASPSSVKPKASSIWSTGTGSGGSTGTPERSPRKREHGDRFIPQRDDWDNTHLSTTYNLSSDPRPPTPRRTPIETDAHKEQQNRTFSTALASEMFPHAPFMPSSSPGSVSGIGIKRRRSPSPAPSTPSRQRILGFSTPGSTPGSVVSDLGLLDASHPAYSPYAVRRRTHAMLTGPQTTIRTISKTPYKVLDAPELKDDFYLNLVDWSSTNLLGVGLGSCVYLWSAESSKVVKLCDLGNVNPVTSVNWVQKVSLAIGTQNGEILIYDATTLQKQRTLTGHASRVGALAWSNYTLSSGSRDRTILNFDVRLPPASATVSKLAGHRQEICGLKWSCPSDEFVRDPVMLASGGNDNKLFVWDMRHPTPLWKFHEHIAAVKAIAWSPHQSGLLASGGGTADKKIRFWNTSVGVGISEMDTGSQVCNLTWSKTSNELVSTHGYSSTQPQNQVCIWKYPSLSLVATLSGHVHRVLYLAMNPTGDTIVTGAGDETLRFWNAFPKRGEVERRAREGEGALDEGGKIR</sequence>
<dbReference type="InterPro" id="IPR056150">
    <property type="entry name" value="WD40_CDC20-Fz"/>
</dbReference>
<proteinExistence type="inferred from homology"/>
<dbReference type="GO" id="GO:0005680">
    <property type="term" value="C:anaphase-promoting complex"/>
    <property type="evidence" value="ECO:0007669"/>
    <property type="project" value="TreeGrafter"/>
</dbReference>
<dbReference type="HOGENOM" id="CLU_399631_0_0_1"/>
<feature type="compositionally biased region" description="Low complexity" evidence="6">
    <location>
        <begin position="360"/>
        <end position="371"/>
    </location>
</feature>
<feature type="region of interest" description="Disordered" evidence="6">
    <location>
        <begin position="261"/>
        <end position="341"/>
    </location>
</feature>
<dbReference type="GO" id="GO:1905786">
    <property type="term" value="P:positive regulation of anaphase-promoting complex-dependent catabolic process"/>
    <property type="evidence" value="ECO:0007669"/>
    <property type="project" value="TreeGrafter"/>
</dbReference>
<evidence type="ECO:0000256" key="4">
    <source>
        <dbReference type="ARBA" id="ARBA00023306"/>
    </source>
</evidence>
<feature type="repeat" description="WD" evidence="5">
    <location>
        <begin position="718"/>
        <end position="750"/>
    </location>
</feature>
<keyword evidence="4" id="KW-0131">Cell cycle</keyword>